<sequence>MFIMSYSLIADVGLRNDIFEDQYKFLNAISIGVAGSVVESTVKMLPDQRGVICRALGTTSGNLHRLYKRKALDKQQSEEILDILSVYSAAYELYDDMSTATELLNTPIPALNNQKPTDLLDTFMGRCLVKEMLNKMAWGEFS</sequence>
<dbReference type="InterPro" id="IPR024467">
    <property type="entry name" value="Xre/MbcA/ParS-like_toxin-bd"/>
</dbReference>
<protein>
    <submittedName>
        <fullName evidence="2">DUF2384 domain-containing protein</fullName>
    </submittedName>
</protein>
<reference evidence="2 3" key="1">
    <citation type="submission" date="2018-01" db="EMBL/GenBank/DDBJ databases">
        <title>Whole genome sequencing of Histamine producing bacteria.</title>
        <authorList>
            <person name="Butler K."/>
        </authorList>
    </citation>
    <scope>NUCLEOTIDE SEQUENCE [LARGE SCALE GENOMIC DNA]</scope>
    <source>
        <strain evidence="2 3">JCM 12947</strain>
    </source>
</reference>
<evidence type="ECO:0000313" key="3">
    <source>
        <dbReference type="Proteomes" id="UP000240987"/>
    </source>
</evidence>
<dbReference type="OrthoDB" id="1551317at2"/>
<dbReference type="AlphaFoldDB" id="A0A2T3JAD5"/>
<name>A0A2T3JAD5_9GAMM</name>
<comment type="caution">
    <text evidence="2">The sequence shown here is derived from an EMBL/GenBank/DDBJ whole genome shotgun (WGS) entry which is preliminary data.</text>
</comment>
<keyword evidence="3" id="KW-1185">Reference proteome</keyword>
<accession>A0A2T3JAD5</accession>
<dbReference type="Proteomes" id="UP000240987">
    <property type="component" value="Unassembled WGS sequence"/>
</dbReference>
<organism evidence="2 3">
    <name type="scientific">Photobacterium frigidiphilum</name>
    <dbReference type="NCBI Taxonomy" id="264736"/>
    <lineage>
        <taxon>Bacteria</taxon>
        <taxon>Pseudomonadati</taxon>
        <taxon>Pseudomonadota</taxon>
        <taxon>Gammaproteobacteria</taxon>
        <taxon>Vibrionales</taxon>
        <taxon>Vibrionaceae</taxon>
        <taxon>Photobacterium</taxon>
    </lineage>
</organism>
<evidence type="ECO:0000259" key="1">
    <source>
        <dbReference type="Pfam" id="PF09722"/>
    </source>
</evidence>
<gene>
    <name evidence="2" type="ORF">C9J12_21365</name>
</gene>
<proteinExistence type="predicted"/>
<evidence type="ECO:0000313" key="2">
    <source>
        <dbReference type="EMBL" id="PSU45791.1"/>
    </source>
</evidence>
<dbReference type="EMBL" id="PYMJ01000027">
    <property type="protein sequence ID" value="PSU45791.1"/>
    <property type="molecule type" value="Genomic_DNA"/>
</dbReference>
<dbReference type="Pfam" id="PF09722">
    <property type="entry name" value="Xre_MbcA_ParS_C"/>
    <property type="match status" value="1"/>
</dbReference>
<feature type="domain" description="Antitoxin Xre/MbcA/ParS-like toxin-binding" evidence="1">
    <location>
        <begin position="89"/>
        <end position="139"/>
    </location>
</feature>